<sequence>MEQLLEVEMISARVAELSPASQRQFAGDHAGIARDLICRRLFASVFTSNNHPSQAVSRSPPLALTPPVTTMGIIKKTIYTGVLTGLGVAGYLGAATTVVRPLPRDDPLFASKIYARYNAHNNGSAQDVVVKRIPLSKIRPELLEKEGDLALEFCRGVWSGLGYRFQRAYLERKYRGPATSSQLWTVPQLEQSDYDVGTQITDHFEVLDKTPTAITVRCGDTPRNPAPRDSDGLFVISAEVDRERGEAVLGLKSCFFVSARAVEGIQGPMPGWMEVLHVWYSRLWLETGAWRVTK</sequence>
<dbReference type="Proteomes" id="UP000182658">
    <property type="component" value="Unassembled WGS sequence"/>
</dbReference>
<protein>
    <submittedName>
        <fullName evidence="1">Uncharacterized protein</fullName>
    </submittedName>
</protein>
<gene>
    <name evidence="1" type="ORF">CONLIGDRAFT_647014</name>
</gene>
<proteinExistence type="predicted"/>
<evidence type="ECO:0000313" key="2">
    <source>
        <dbReference type="Proteomes" id="UP000182658"/>
    </source>
</evidence>
<dbReference type="AlphaFoldDB" id="A0A1J7J0N2"/>
<name>A0A1J7J0N2_9PEZI</name>
<organism evidence="1 2">
    <name type="scientific">Coniochaeta ligniaria NRRL 30616</name>
    <dbReference type="NCBI Taxonomy" id="1408157"/>
    <lineage>
        <taxon>Eukaryota</taxon>
        <taxon>Fungi</taxon>
        <taxon>Dikarya</taxon>
        <taxon>Ascomycota</taxon>
        <taxon>Pezizomycotina</taxon>
        <taxon>Sordariomycetes</taxon>
        <taxon>Sordariomycetidae</taxon>
        <taxon>Coniochaetales</taxon>
        <taxon>Coniochaetaceae</taxon>
        <taxon>Coniochaeta</taxon>
    </lineage>
</organism>
<reference evidence="1 2" key="1">
    <citation type="submission" date="2016-10" db="EMBL/GenBank/DDBJ databases">
        <title>Draft genome sequence of Coniochaeta ligniaria NRRL30616, a lignocellulolytic fungus for bioabatement of inhibitors in plant biomass hydrolysates.</title>
        <authorList>
            <consortium name="DOE Joint Genome Institute"/>
            <person name="Jimenez D.J."/>
            <person name="Hector R.E."/>
            <person name="Riley R."/>
            <person name="Sun H."/>
            <person name="Grigoriev I.V."/>
            <person name="Van Elsas J.D."/>
            <person name="Nichols N.N."/>
        </authorList>
    </citation>
    <scope>NUCLEOTIDE SEQUENCE [LARGE SCALE GENOMIC DNA]</scope>
    <source>
        <strain evidence="1 2">NRRL 30616</strain>
    </source>
</reference>
<keyword evidence="2" id="KW-1185">Reference proteome</keyword>
<dbReference type="InParanoid" id="A0A1J7J0N2"/>
<dbReference type="OrthoDB" id="4436466at2759"/>
<evidence type="ECO:0000313" key="1">
    <source>
        <dbReference type="EMBL" id="OIW26881.1"/>
    </source>
</evidence>
<dbReference type="EMBL" id="KV875100">
    <property type="protein sequence ID" value="OIW26881.1"/>
    <property type="molecule type" value="Genomic_DNA"/>
</dbReference>
<accession>A0A1J7J0N2</accession>
<dbReference type="STRING" id="1408157.A0A1J7J0N2"/>